<sequence>MPDRRRIPQQDVMAEDDDHCGETTQGVKCRVVARSNGDGSRRG</sequence>
<organism evidence="2 3">
    <name type="scientific">Granulicella sibirica</name>
    <dbReference type="NCBI Taxonomy" id="2479048"/>
    <lineage>
        <taxon>Bacteria</taxon>
        <taxon>Pseudomonadati</taxon>
        <taxon>Acidobacteriota</taxon>
        <taxon>Terriglobia</taxon>
        <taxon>Terriglobales</taxon>
        <taxon>Acidobacteriaceae</taxon>
        <taxon>Granulicella</taxon>
    </lineage>
</organism>
<protein>
    <submittedName>
        <fullName evidence="2">Uncharacterized protein</fullName>
    </submittedName>
</protein>
<evidence type="ECO:0000256" key="1">
    <source>
        <dbReference type="SAM" id="MobiDB-lite"/>
    </source>
</evidence>
<keyword evidence="3" id="KW-1185">Reference proteome</keyword>
<dbReference type="AlphaFoldDB" id="A0A4Q0T4Z8"/>
<gene>
    <name evidence="2" type="ORF">GRAN_0389</name>
</gene>
<name>A0A4Q0T4Z8_9BACT</name>
<dbReference type="Proteomes" id="UP000289437">
    <property type="component" value="Unassembled WGS sequence"/>
</dbReference>
<proteinExistence type="predicted"/>
<comment type="caution">
    <text evidence="2">The sequence shown here is derived from an EMBL/GenBank/DDBJ whole genome shotgun (WGS) entry which is preliminary data.</text>
</comment>
<feature type="region of interest" description="Disordered" evidence="1">
    <location>
        <begin position="1"/>
        <end position="22"/>
    </location>
</feature>
<dbReference type="EMBL" id="RDSM01000001">
    <property type="protein sequence ID" value="RXH57079.1"/>
    <property type="molecule type" value="Genomic_DNA"/>
</dbReference>
<reference evidence="3" key="2">
    <citation type="submission" date="2019-02" db="EMBL/GenBank/DDBJ databases">
        <title>Granulicella sibirica sp. nov., a psychrotolerant acidobacterium isolated from an organic soil layer in forested tundra, West Siberia.</title>
        <authorList>
            <person name="Oshkin I.Y."/>
            <person name="Kulichevskaya I.S."/>
            <person name="Rijpstra W.I.C."/>
            <person name="Sinninghe Damste J.S."/>
            <person name="Rakitin A.L."/>
            <person name="Ravin N.V."/>
            <person name="Dedysh S.N."/>
        </authorList>
    </citation>
    <scope>NUCLEOTIDE SEQUENCE [LARGE SCALE GENOMIC DNA]</scope>
    <source>
        <strain evidence="3">AF10</strain>
    </source>
</reference>
<evidence type="ECO:0000313" key="3">
    <source>
        <dbReference type="Proteomes" id="UP000289437"/>
    </source>
</evidence>
<reference evidence="2 3" key="1">
    <citation type="submission" date="2018-11" db="EMBL/GenBank/DDBJ databases">
        <authorList>
            <person name="Mardanov A.V."/>
            <person name="Ravin N.V."/>
            <person name="Dedysh S.N."/>
        </authorList>
    </citation>
    <scope>NUCLEOTIDE SEQUENCE [LARGE SCALE GENOMIC DNA]</scope>
    <source>
        <strain evidence="2 3">AF10</strain>
    </source>
</reference>
<accession>A0A4Q0T4Z8</accession>
<evidence type="ECO:0000313" key="2">
    <source>
        <dbReference type="EMBL" id="RXH57079.1"/>
    </source>
</evidence>